<dbReference type="AlphaFoldDB" id="A0A7X5XUY2"/>
<evidence type="ECO:0000256" key="1">
    <source>
        <dbReference type="ARBA" id="ARBA00004571"/>
    </source>
</evidence>
<dbReference type="GO" id="GO:0046930">
    <property type="term" value="C:pore complex"/>
    <property type="evidence" value="ECO:0007669"/>
    <property type="project" value="UniProtKB-KW"/>
</dbReference>
<keyword evidence="4" id="KW-0812">Transmembrane</keyword>
<evidence type="ECO:0000256" key="5">
    <source>
        <dbReference type="ARBA" id="ARBA00022729"/>
    </source>
</evidence>
<keyword evidence="6" id="KW-0406">Ion transport</keyword>
<evidence type="ECO:0000313" key="15">
    <source>
        <dbReference type="Proteomes" id="UP000531251"/>
    </source>
</evidence>
<proteinExistence type="predicted"/>
<dbReference type="SUPFAM" id="SSF103088">
    <property type="entry name" value="OmpA-like"/>
    <property type="match status" value="1"/>
</dbReference>
<dbReference type="InterPro" id="IPR036737">
    <property type="entry name" value="OmpA-like_sf"/>
</dbReference>
<evidence type="ECO:0000256" key="7">
    <source>
        <dbReference type="ARBA" id="ARBA00023114"/>
    </source>
</evidence>
<name>A0A7X5XUY2_9SPHN</name>
<comment type="subcellular location">
    <subcellularLocation>
        <location evidence="1">Cell outer membrane</location>
        <topology evidence="1">Multi-pass membrane protein</topology>
    </subcellularLocation>
</comment>
<dbReference type="SUPFAM" id="SSF56925">
    <property type="entry name" value="OMPA-like"/>
    <property type="match status" value="1"/>
</dbReference>
<dbReference type="Pfam" id="PF00691">
    <property type="entry name" value="OmpA"/>
    <property type="match status" value="1"/>
</dbReference>
<dbReference type="InterPro" id="IPR011250">
    <property type="entry name" value="OMP/PagP_B-barrel"/>
</dbReference>
<dbReference type="PROSITE" id="PS01068">
    <property type="entry name" value="OMPA_1"/>
    <property type="match status" value="1"/>
</dbReference>
<dbReference type="PROSITE" id="PS51123">
    <property type="entry name" value="OMPA_2"/>
    <property type="match status" value="1"/>
</dbReference>
<dbReference type="PANTHER" id="PTHR30329:SF21">
    <property type="entry name" value="LIPOPROTEIN YIAD-RELATED"/>
    <property type="match status" value="1"/>
</dbReference>
<evidence type="ECO:0000256" key="9">
    <source>
        <dbReference type="ARBA" id="ARBA00023237"/>
    </source>
</evidence>
<feature type="domain" description="OmpA-like" evidence="13">
    <location>
        <begin position="259"/>
        <end position="376"/>
    </location>
</feature>
<dbReference type="Gene3D" id="2.40.160.20">
    <property type="match status" value="1"/>
</dbReference>
<keyword evidence="7" id="KW-0626">Porin</keyword>
<dbReference type="CDD" id="cd07185">
    <property type="entry name" value="OmpA_C-like"/>
    <property type="match status" value="1"/>
</dbReference>
<dbReference type="Gene3D" id="3.30.1330.60">
    <property type="entry name" value="OmpA-like domain"/>
    <property type="match status" value="1"/>
</dbReference>
<dbReference type="EMBL" id="JAATJB010000001">
    <property type="protein sequence ID" value="NJB95813.1"/>
    <property type="molecule type" value="Genomic_DNA"/>
</dbReference>
<evidence type="ECO:0000256" key="4">
    <source>
        <dbReference type="ARBA" id="ARBA00022692"/>
    </source>
</evidence>
<reference evidence="14 15" key="1">
    <citation type="submission" date="2020-03" db="EMBL/GenBank/DDBJ databases">
        <title>Genomic Encyclopedia of Type Strains, Phase IV (KMG-IV): sequencing the most valuable type-strain genomes for metagenomic binning, comparative biology and taxonomic classification.</title>
        <authorList>
            <person name="Goeker M."/>
        </authorList>
    </citation>
    <scope>NUCLEOTIDE SEQUENCE [LARGE SCALE GENOMIC DNA]</scope>
    <source>
        <strain evidence="14 15">DSM 7225</strain>
    </source>
</reference>
<dbReference type="GO" id="GO:0009279">
    <property type="term" value="C:cell outer membrane"/>
    <property type="evidence" value="ECO:0007669"/>
    <property type="project" value="UniProtKB-SubCell"/>
</dbReference>
<feature type="region of interest" description="Disordered" evidence="11">
    <location>
        <begin position="232"/>
        <end position="260"/>
    </location>
</feature>
<evidence type="ECO:0000256" key="6">
    <source>
        <dbReference type="ARBA" id="ARBA00023065"/>
    </source>
</evidence>
<evidence type="ECO:0000256" key="2">
    <source>
        <dbReference type="ARBA" id="ARBA00022448"/>
    </source>
</evidence>
<protein>
    <submittedName>
        <fullName evidence="14">Outer membrane protein OmpA-like peptidoglycan-associated protein</fullName>
    </submittedName>
</protein>
<dbReference type="PRINTS" id="PR01021">
    <property type="entry name" value="OMPADOMAIN"/>
</dbReference>
<evidence type="ECO:0000256" key="11">
    <source>
        <dbReference type="SAM" id="MobiDB-lite"/>
    </source>
</evidence>
<feature type="compositionally biased region" description="Pro residues" evidence="11">
    <location>
        <begin position="233"/>
        <end position="258"/>
    </location>
</feature>
<dbReference type="GO" id="GO:0015288">
    <property type="term" value="F:porin activity"/>
    <property type="evidence" value="ECO:0007669"/>
    <property type="project" value="UniProtKB-KW"/>
</dbReference>
<dbReference type="InterPro" id="IPR006664">
    <property type="entry name" value="OMP_bac"/>
</dbReference>
<dbReference type="Pfam" id="PF13505">
    <property type="entry name" value="OMP_b-brl"/>
    <property type="match status" value="1"/>
</dbReference>
<feature type="signal peptide" evidence="12">
    <location>
        <begin position="1"/>
        <end position="21"/>
    </location>
</feature>
<dbReference type="InterPro" id="IPR006665">
    <property type="entry name" value="OmpA-like"/>
</dbReference>
<evidence type="ECO:0000256" key="10">
    <source>
        <dbReference type="PROSITE-ProRule" id="PRU00473"/>
    </source>
</evidence>
<keyword evidence="3" id="KW-1134">Transmembrane beta strand</keyword>
<dbReference type="GO" id="GO:0006811">
    <property type="term" value="P:monoatomic ion transport"/>
    <property type="evidence" value="ECO:0007669"/>
    <property type="project" value="UniProtKB-KW"/>
</dbReference>
<comment type="caution">
    <text evidence="14">The sequence shown here is derived from an EMBL/GenBank/DDBJ whole genome shotgun (WGS) entry which is preliminary data.</text>
</comment>
<keyword evidence="2" id="KW-0813">Transport</keyword>
<feature type="chain" id="PRO_5030955083" evidence="12">
    <location>
        <begin position="22"/>
        <end position="378"/>
    </location>
</feature>
<keyword evidence="15" id="KW-1185">Reference proteome</keyword>
<evidence type="ECO:0000256" key="12">
    <source>
        <dbReference type="SAM" id="SignalP"/>
    </source>
</evidence>
<evidence type="ECO:0000256" key="8">
    <source>
        <dbReference type="ARBA" id="ARBA00023136"/>
    </source>
</evidence>
<keyword evidence="5 12" id="KW-0732">Signal</keyword>
<sequence>MRKLAVTLALATTALSTPAFARDDAWYVGVEGGAMLVEDIHFDVGASQDAVTQNNNHAGWDVGGNIGYDFGPFRAEAEVSYRRVSGSEIRSSVGLPINLTTGAATLPAGSYSQVGSKTSALSFMVNGLLDFGDDNGLQGFVGGGAGVSRVKNDLFLRGVSSTLDDSDTVFAWQALAGVRAPINKNVDVSLKYRFFNAPDVKLVDIGGNQWKGRFRSHSLLVGLTYNFGAPEEPVAPPPPPPPPPVAEPAPPPPPPPAPEAKVCTPGPYIVFFDWNKSDITPEAASILDNAISNYADCSNTKVVIAGYTDRSGSASYNVGLSQRRADTVRSYMGGKGIPDAAMSAQGFGESNPRVPTADGVRELQNRRVEITYGPGSGM</sequence>
<gene>
    <name evidence="14" type="ORF">GGR89_000105</name>
</gene>
<keyword evidence="9" id="KW-0998">Cell outer membrane</keyword>
<organism evidence="14 15">
    <name type="scientific">Sphingomonas trueperi</name>
    <dbReference type="NCBI Taxonomy" id="53317"/>
    <lineage>
        <taxon>Bacteria</taxon>
        <taxon>Pseudomonadati</taxon>
        <taxon>Pseudomonadota</taxon>
        <taxon>Alphaproteobacteria</taxon>
        <taxon>Sphingomonadales</taxon>
        <taxon>Sphingomonadaceae</taxon>
        <taxon>Sphingomonas</taxon>
    </lineage>
</organism>
<evidence type="ECO:0000259" key="13">
    <source>
        <dbReference type="PROSITE" id="PS51123"/>
    </source>
</evidence>
<dbReference type="Proteomes" id="UP000531251">
    <property type="component" value="Unassembled WGS sequence"/>
</dbReference>
<accession>A0A7X5XUY2</accession>
<evidence type="ECO:0000313" key="14">
    <source>
        <dbReference type="EMBL" id="NJB95813.1"/>
    </source>
</evidence>
<dbReference type="InterPro" id="IPR050330">
    <property type="entry name" value="Bact_OuterMem_StrucFunc"/>
</dbReference>
<dbReference type="RefSeq" id="WP_125974683.1">
    <property type="nucleotide sequence ID" value="NZ_BAAADY010000035.1"/>
</dbReference>
<dbReference type="InterPro" id="IPR027385">
    <property type="entry name" value="Beta-barrel_OMP"/>
</dbReference>
<dbReference type="InterPro" id="IPR006690">
    <property type="entry name" value="OMPA-like_CS"/>
</dbReference>
<dbReference type="PANTHER" id="PTHR30329">
    <property type="entry name" value="STATOR ELEMENT OF FLAGELLAR MOTOR COMPLEX"/>
    <property type="match status" value="1"/>
</dbReference>
<keyword evidence="8 10" id="KW-0472">Membrane</keyword>
<evidence type="ECO:0000256" key="3">
    <source>
        <dbReference type="ARBA" id="ARBA00022452"/>
    </source>
</evidence>